<name>A0A8I3A6K9_9AGAM</name>
<dbReference type="EMBL" id="JAGFBS010000022">
    <property type="protein sequence ID" value="KAG6373321.1"/>
    <property type="molecule type" value="Genomic_DNA"/>
</dbReference>
<keyword evidence="2" id="KW-1185">Reference proteome</keyword>
<dbReference type="AlphaFoldDB" id="A0A8I3A6K9"/>
<accession>A0A8I3A6K9</accession>
<reference evidence="1" key="1">
    <citation type="submission" date="2021-03" db="EMBL/GenBank/DDBJ databases">
        <title>Evolutionary innovations through gain and loss of genes in the ectomycorrhizal Boletales.</title>
        <authorList>
            <person name="Wu G."/>
            <person name="Miyauchi S."/>
            <person name="Morin E."/>
            <person name="Yang Z.-L."/>
            <person name="Xu J."/>
            <person name="Martin F.M."/>
        </authorList>
    </citation>
    <scope>NUCLEOTIDE SEQUENCE</scope>
    <source>
        <strain evidence="1">BR01</strain>
    </source>
</reference>
<sequence>MTPVFNLDSVGEMTPLSDVQDLQSLSSDVFDEPWMSPAFPEGSPGPCDAVIQAFTAERMPWDVLSPLGHGFDRQSNSQSVYDDPSDATLVCQWCDNGSPCNMPYSPGKNQKHSISQHFNKVHNLSVGGKLPQRCLWLGCTKELKQESIVRHILTVHLRVKSACEGCGYFLCSPGFPPAAHEEIMRGW</sequence>
<dbReference type="Proteomes" id="UP000683000">
    <property type="component" value="Unassembled WGS sequence"/>
</dbReference>
<comment type="caution">
    <text evidence="1">The sequence shown here is derived from an EMBL/GenBank/DDBJ whole genome shotgun (WGS) entry which is preliminary data.</text>
</comment>
<organism evidence="1 2">
    <name type="scientific">Boletus reticuloceps</name>
    <dbReference type="NCBI Taxonomy" id="495285"/>
    <lineage>
        <taxon>Eukaryota</taxon>
        <taxon>Fungi</taxon>
        <taxon>Dikarya</taxon>
        <taxon>Basidiomycota</taxon>
        <taxon>Agaricomycotina</taxon>
        <taxon>Agaricomycetes</taxon>
        <taxon>Agaricomycetidae</taxon>
        <taxon>Boletales</taxon>
        <taxon>Boletineae</taxon>
        <taxon>Boletaceae</taxon>
        <taxon>Boletoideae</taxon>
        <taxon>Boletus</taxon>
    </lineage>
</organism>
<dbReference type="OrthoDB" id="2692320at2759"/>
<gene>
    <name evidence="1" type="ORF">JVT61DRAFT_6463</name>
</gene>
<proteinExistence type="predicted"/>
<protein>
    <submittedName>
        <fullName evidence="1">Uncharacterized protein</fullName>
    </submittedName>
</protein>
<evidence type="ECO:0000313" key="2">
    <source>
        <dbReference type="Proteomes" id="UP000683000"/>
    </source>
</evidence>
<evidence type="ECO:0000313" key="1">
    <source>
        <dbReference type="EMBL" id="KAG6373321.1"/>
    </source>
</evidence>